<keyword evidence="3" id="KW-1185">Reference proteome</keyword>
<evidence type="ECO:0000313" key="3">
    <source>
        <dbReference type="Proteomes" id="UP000008021"/>
    </source>
</evidence>
<dbReference type="EnsemblPlants" id="OMERI03G26220.1">
    <property type="protein sequence ID" value="OMERI03G26220.1"/>
    <property type="gene ID" value="OMERI03G26220"/>
</dbReference>
<dbReference type="Proteomes" id="UP000008021">
    <property type="component" value="Chromosome 3"/>
</dbReference>
<organism evidence="2">
    <name type="scientific">Oryza meridionalis</name>
    <dbReference type="NCBI Taxonomy" id="40149"/>
    <lineage>
        <taxon>Eukaryota</taxon>
        <taxon>Viridiplantae</taxon>
        <taxon>Streptophyta</taxon>
        <taxon>Embryophyta</taxon>
        <taxon>Tracheophyta</taxon>
        <taxon>Spermatophyta</taxon>
        <taxon>Magnoliopsida</taxon>
        <taxon>Liliopsida</taxon>
        <taxon>Poales</taxon>
        <taxon>Poaceae</taxon>
        <taxon>BOP clade</taxon>
        <taxon>Oryzoideae</taxon>
        <taxon>Oryzeae</taxon>
        <taxon>Oryzinae</taxon>
        <taxon>Oryza</taxon>
    </lineage>
</organism>
<feature type="compositionally biased region" description="Basic and acidic residues" evidence="1">
    <location>
        <begin position="32"/>
        <end position="54"/>
    </location>
</feature>
<name>A0A0E0D4N9_9ORYZ</name>
<evidence type="ECO:0000313" key="2">
    <source>
        <dbReference type="EnsemblPlants" id="OMERI03G26220.1"/>
    </source>
</evidence>
<accession>A0A0E0D4N9</accession>
<reference evidence="2" key="1">
    <citation type="submission" date="2015-04" db="UniProtKB">
        <authorList>
            <consortium name="EnsemblPlants"/>
        </authorList>
    </citation>
    <scope>IDENTIFICATION</scope>
</reference>
<dbReference type="Gramene" id="OMERI03G26220.1">
    <property type="protein sequence ID" value="OMERI03G26220.1"/>
    <property type="gene ID" value="OMERI03G26220"/>
</dbReference>
<sequence length="92" mass="9839">MGKGRREDEGRMGGGEGGVVAMPTMARQGGTGEKRGRERKREGERGKEEGRKGWEAPSLAAATLVGRGRQAFARGYSAPDHPNSVYSIMCSD</sequence>
<protein>
    <submittedName>
        <fullName evidence="2">Uncharacterized protein</fullName>
    </submittedName>
</protein>
<dbReference type="AlphaFoldDB" id="A0A0E0D4N9"/>
<reference evidence="2" key="2">
    <citation type="submission" date="2018-05" db="EMBL/GenBank/DDBJ databases">
        <title>OmerRS3 (Oryza meridionalis Reference Sequence Version 3).</title>
        <authorList>
            <person name="Zhang J."/>
            <person name="Kudrna D."/>
            <person name="Lee S."/>
            <person name="Talag J."/>
            <person name="Welchert J."/>
            <person name="Wing R.A."/>
        </authorList>
    </citation>
    <scope>NUCLEOTIDE SEQUENCE [LARGE SCALE GENOMIC DNA]</scope>
    <source>
        <strain evidence="2">cv. OR44</strain>
    </source>
</reference>
<proteinExistence type="predicted"/>
<feature type="region of interest" description="Disordered" evidence="1">
    <location>
        <begin position="1"/>
        <end position="56"/>
    </location>
</feature>
<feature type="compositionally biased region" description="Basic and acidic residues" evidence="1">
    <location>
        <begin position="1"/>
        <end position="11"/>
    </location>
</feature>
<dbReference type="HOGENOM" id="CLU_187163_0_0_1"/>
<evidence type="ECO:0000256" key="1">
    <source>
        <dbReference type="SAM" id="MobiDB-lite"/>
    </source>
</evidence>